<dbReference type="SMART" id="SM00028">
    <property type="entry name" value="TPR"/>
    <property type="match status" value="6"/>
</dbReference>
<dbReference type="Gene3D" id="1.10.287.130">
    <property type="match status" value="1"/>
</dbReference>
<dbReference type="GO" id="GO:0000155">
    <property type="term" value="F:phosphorelay sensor kinase activity"/>
    <property type="evidence" value="ECO:0007669"/>
    <property type="project" value="InterPro"/>
</dbReference>
<dbReference type="Pfam" id="PF02518">
    <property type="entry name" value="HATPase_c"/>
    <property type="match status" value="1"/>
</dbReference>
<reference evidence="7 8" key="1">
    <citation type="submission" date="2012-12" db="EMBL/GenBank/DDBJ databases">
        <title>Genome assembly of Fulvivirga imtechensis AK7.</title>
        <authorList>
            <person name="Nupur N."/>
            <person name="Khatri I."/>
            <person name="Kumar R."/>
            <person name="Subramanian S."/>
            <person name="Pinnaka A."/>
        </authorList>
    </citation>
    <scope>NUCLEOTIDE SEQUENCE [LARGE SCALE GENOMIC DNA]</scope>
    <source>
        <strain evidence="7 8">AK7</strain>
    </source>
</reference>
<dbReference type="SUPFAM" id="SSF48452">
    <property type="entry name" value="TPR-like"/>
    <property type="match status" value="2"/>
</dbReference>
<dbReference type="STRING" id="1237149.C900_01668"/>
<evidence type="ECO:0000313" key="7">
    <source>
        <dbReference type="EMBL" id="ELR72386.1"/>
    </source>
</evidence>
<keyword evidence="5" id="KW-0812">Transmembrane</keyword>
<keyword evidence="4" id="KW-0802">TPR repeat</keyword>
<dbReference type="CDD" id="cd00082">
    <property type="entry name" value="HisKA"/>
    <property type="match status" value="1"/>
</dbReference>
<feature type="repeat" description="TPR" evidence="4">
    <location>
        <begin position="157"/>
        <end position="190"/>
    </location>
</feature>
<dbReference type="PROSITE" id="PS50005">
    <property type="entry name" value="TPR"/>
    <property type="match status" value="2"/>
</dbReference>
<feature type="transmembrane region" description="Helical" evidence="5">
    <location>
        <begin position="385"/>
        <end position="408"/>
    </location>
</feature>
<dbReference type="EMBL" id="AMZN01000024">
    <property type="protein sequence ID" value="ELR72386.1"/>
    <property type="molecule type" value="Genomic_DNA"/>
</dbReference>
<protein>
    <recommendedName>
        <fullName evidence="2">histidine kinase</fullName>
        <ecNumber evidence="2">2.7.13.3</ecNumber>
    </recommendedName>
</protein>
<evidence type="ECO:0000256" key="4">
    <source>
        <dbReference type="PROSITE-ProRule" id="PRU00339"/>
    </source>
</evidence>
<dbReference type="Pfam" id="PF13424">
    <property type="entry name" value="TPR_12"/>
    <property type="match status" value="2"/>
</dbReference>
<evidence type="ECO:0000259" key="6">
    <source>
        <dbReference type="PROSITE" id="PS50109"/>
    </source>
</evidence>
<dbReference type="Proteomes" id="UP000011135">
    <property type="component" value="Unassembled WGS sequence"/>
</dbReference>
<dbReference type="InterPro" id="IPR003661">
    <property type="entry name" value="HisK_dim/P_dom"/>
</dbReference>
<dbReference type="SUPFAM" id="SSF47384">
    <property type="entry name" value="Homodimeric domain of signal transducing histidine kinase"/>
    <property type="match status" value="1"/>
</dbReference>
<dbReference type="Gene3D" id="3.30.565.10">
    <property type="entry name" value="Histidine kinase-like ATPase, C-terminal domain"/>
    <property type="match status" value="1"/>
</dbReference>
<sequence>MKYVLKHLIPIGVIILILSACGENSPENKVSQEDQQRFDSLMALILKYRYSNLDTTSYYADEIYKLSYKSGDVRMKCQSENIKGWIAKQQGNYGIAKTHFLISLHMARENGFIKQEKYVTNNLGLLFYNLDRYDSSLYYHMESLRLREIEGDLEEIAVSYNNIALVYYKTHFYKDAIVFFNKASELNASIGVVDYHSLTNLGICYIGIGEVEYAESHLLSVLEACKGKCIPKILNEIYIGLGDISQRQKKYESALSRFNKALEIAQEYGLKSGEADCLYRLANIHFSFKNIEETFQYLDQVETLLRNAPYRHWQKYVYELYSKLHASQDDFHNAYKYRLLYDSVSNIISSDSIKRQLTYLQIKNAERDNLETISKQEQHIASKNFLLIFLIIALTSILFVGVVVYRLYKLQKKSKEHLHETLEELQTTQEKLISQEKMAALGQLVAGIAHELNNPLGSLRGLLEPVSDHFNKVVKQFHAVLGQLSDEQLSHVFAIIREYEGQDRISESFHGTRRSLKKQLQKELEANDLHLSSAAVEQLVEMNSTPLDSRIVELLSLPNGEEVLDMLHSIVMHQKGTGQMQTVVRRIAKVVSALQTYSQPQRHNQEFEPVDIIENVETVLTLIQNELKRGISLVKNFPPTASKIQANPDALNQVWTNLLMNSIQALPNHQGTIEIIIRENNEYIVVEIKDNGRGISPEDQDKIFEAFYTTKERGYGTGLGLNISKKIVEDHGGKIGFRSEIGETVFRVELPKHLEQENHQAL</sequence>
<dbReference type="InterPro" id="IPR019734">
    <property type="entry name" value="TPR_rpt"/>
</dbReference>
<dbReference type="InterPro" id="IPR003594">
    <property type="entry name" value="HATPase_dom"/>
</dbReference>
<keyword evidence="3" id="KW-0597">Phosphoprotein</keyword>
<gene>
    <name evidence="7" type="ORF">C900_01668</name>
</gene>
<dbReference type="SUPFAM" id="SSF55874">
    <property type="entry name" value="ATPase domain of HSP90 chaperone/DNA topoisomerase II/histidine kinase"/>
    <property type="match status" value="1"/>
</dbReference>
<keyword evidence="5" id="KW-0472">Membrane</keyword>
<keyword evidence="5" id="KW-1133">Transmembrane helix</keyword>
<dbReference type="PROSITE" id="PS50109">
    <property type="entry name" value="HIS_KIN"/>
    <property type="match status" value="1"/>
</dbReference>
<evidence type="ECO:0000256" key="1">
    <source>
        <dbReference type="ARBA" id="ARBA00000085"/>
    </source>
</evidence>
<organism evidence="7 8">
    <name type="scientific">Fulvivirga imtechensis AK7</name>
    <dbReference type="NCBI Taxonomy" id="1237149"/>
    <lineage>
        <taxon>Bacteria</taxon>
        <taxon>Pseudomonadati</taxon>
        <taxon>Bacteroidota</taxon>
        <taxon>Cytophagia</taxon>
        <taxon>Cytophagales</taxon>
        <taxon>Fulvivirgaceae</taxon>
        <taxon>Fulvivirga</taxon>
    </lineage>
</organism>
<dbReference type="InterPro" id="IPR004358">
    <property type="entry name" value="Sig_transdc_His_kin-like_C"/>
</dbReference>
<dbReference type="AlphaFoldDB" id="L8JTR9"/>
<proteinExistence type="predicted"/>
<evidence type="ECO:0000256" key="5">
    <source>
        <dbReference type="SAM" id="Phobius"/>
    </source>
</evidence>
<comment type="caution">
    <text evidence="7">The sequence shown here is derived from an EMBL/GenBank/DDBJ whole genome shotgun (WGS) entry which is preliminary data.</text>
</comment>
<comment type="catalytic activity">
    <reaction evidence="1">
        <text>ATP + protein L-histidine = ADP + protein N-phospho-L-histidine.</text>
        <dbReference type="EC" id="2.7.13.3"/>
    </reaction>
</comment>
<dbReference type="SMART" id="SM00387">
    <property type="entry name" value="HATPase_c"/>
    <property type="match status" value="1"/>
</dbReference>
<dbReference type="InterPro" id="IPR036890">
    <property type="entry name" value="HATPase_C_sf"/>
</dbReference>
<dbReference type="PANTHER" id="PTHR43065:SF48">
    <property type="entry name" value="HISTIDINE KINASE"/>
    <property type="match status" value="1"/>
</dbReference>
<evidence type="ECO:0000313" key="8">
    <source>
        <dbReference type="Proteomes" id="UP000011135"/>
    </source>
</evidence>
<feature type="repeat" description="TPR" evidence="4">
    <location>
        <begin position="235"/>
        <end position="268"/>
    </location>
</feature>
<accession>L8JTR9</accession>
<keyword evidence="8" id="KW-1185">Reference proteome</keyword>
<dbReference type="RefSeq" id="WP_009579103.1">
    <property type="nucleotide sequence ID" value="NZ_AMZN01000024.1"/>
</dbReference>
<dbReference type="InterPro" id="IPR011990">
    <property type="entry name" value="TPR-like_helical_dom_sf"/>
</dbReference>
<evidence type="ECO:0000256" key="2">
    <source>
        <dbReference type="ARBA" id="ARBA00012438"/>
    </source>
</evidence>
<dbReference type="PANTHER" id="PTHR43065">
    <property type="entry name" value="SENSOR HISTIDINE KINASE"/>
    <property type="match status" value="1"/>
</dbReference>
<feature type="domain" description="Histidine kinase" evidence="6">
    <location>
        <begin position="584"/>
        <end position="754"/>
    </location>
</feature>
<dbReference type="InterPro" id="IPR036097">
    <property type="entry name" value="HisK_dim/P_sf"/>
</dbReference>
<evidence type="ECO:0000256" key="3">
    <source>
        <dbReference type="ARBA" id="ARBA00022553"/>
    </source>
</evidence>
<dbReference type="PROSITE" id="PS51257">
    <property type="entry name" value="PROKAR_LIPOPROTEIN"/>
    <property type="match status" value="1"/>
</dbReference>
<dbReference type="InterPro" id="IPR005467">
    <property type="entry name" value="His_kinase_dom"/>
</dbReference>
<dbReference type="EC" id="2.7.13.3" evidence="2"/>
<name>L8JTR9_9BACT</name>
<dbReference type="PRINTS" id="PR00344">
    <property type="entry name" value="BCTRLSENSOR"/>
</dbReference>
<dbReference type="OrthoDB" id="9806995at2"/>
<dbReference type="Gene3D" id="1.25.40.10">
    <property type="entry name" value="Tetratricopeptide repeat domain"/>
    <property type="match status" value="2"/>
</dbReference>
<dbReference type="eggNOG" id="COG4191">
    <property type="taxonomic scope" value="Bacteria"/>
</dbReference>